<protein>
    <submittedName>
        <fullName evidence="3">Rv2175c family DNA-binding protein</fullName>
    </submittedName>
</protein>
<proteinExistence type="predicted"/>
<dbReference type="Pfam" id="PF18367">
    <property type="entry name" value="Rv2175c_C"/>
    <property type="match status" value="1"/>
</dbReference>
<dbReference type="RefSeq" id="WP_304601535.1">
    <property type="nucleotide sequence ID" value="NZ_JAUQYP010000001.1"/>
</dbReference>
<dbReference type="Pfam" id="PF21531">
    <property type="entry name" value="Rv2175c_wHTH"/>
    <property type="match status" value="1"/>
</dbReference>
<gene>
    <name evidence="3" type="ORF">Q6348_12120</name>
</gene>
<organism evidence="3 4">
    <name type="scientific">Actinotalea lenta</name>
    <dbReference type="NCBI Taxonomy" id="3064654"/>
    <lineage>
        <taxon>Bacteria</taxon>
        <taxon>Bacillati</taxon>
        <taxon>Actinomycetota</taxon>
        <taxon>Actinomycetes</taxon>
        <taxon>Micrococcales</taxon>
        <taxon>Cellulomonadaceae</taxon>
        <taxon>Actinotalea</taxon>
    </lineage>
</organism>
<name>A0ABT9DAP9_9CELL</name>
<evidence type="ECO:0000313" key="3">
    <source>
        <dbReference type="EMBL" id="MDO8107941.1"/>
    </source>
</evidence>
<keyword evidence="4" id="KW-1185">Reference proteome</keyword>
<reference evidence="3 4" key="1">
    <citation type="submission" date="2023-07" db="EMBL/GenBank/DDBJ databases">
        <title>Description of novel actinomycetes strains, isolated from tidal flat sediment.</title>
        <authorList>
            <person name="Lu C."/>
        </authorList>
    </citation>
    <scope>NUCLEOTIDE SEQUENCE [LARGE SCALE GENOMIC DNA]</scope>
    <source>
        <strain evidence="3 4">SYSU T00b441</strain>
    </source>
</reference>
<evidence type="ECO:0000259" key="1">
    <source>
        <dbReference type="Pfam" id="PF18367"/>
    </source>
</evidence>
<accession>A0ABT9DAP9</accession>
<keyword evidence="3" id="KW-0238">DNA-binding</keyword>
<feature type="domain" description="Rv2175c C-terminal" evidence="1">
    <location>
        <begin position="67"/>
        <end position="125"/>
    </location>
</feature>
<dbReference type="InterPro" id="IPR041098">
    <property type="entry name" value="Rv2175c_C"/>
</dbReference>
<evidence type="ECO:0000313" key="4">
    <source>
        <dbReference type="Proteomes" id="UP001232536"/>
    </source>
</evidence>
<sequence length="126" mass="13428">MDDVRLEDLVGDWLPLPDVAERLGTDVGKVRRMLADGSLIAVRLGERQVLGVPVALLHGDDGVLPYLTGTITVLRDSGFSDEEAVAWLFTPDASLAGLPGGPATPVEALRAGFKTEIRRRAQALAL</sequence>
<dbReference type="EMBL" id="JAUQYP010000001">
    <property type="protein sequence ID" value="MDO8107941.1"/>
    <property type="molecule type" value="Genomic_DNA"/>
</dbReference>
<evidence type="ECO:0000259" key="2">
    <source>
        <dbReference type="Pfam" id="PF21531"/>
    </source>
</evidence>
<feature type="domain" description="DNA-binding protein Rv2175c wHTH" evidence="2">
    <location>
        <begin position="12"/>
        <end position="57"/>
    </location>
</feature>
<dbReference type="Proteomes" id="UP001232536">
    <property type="component" value="Unassembled WGS sequence"/>
</dbReference>
<comment type="caution">
    <text evidence="3">The sequence shown here is derived from an EMBL/GenBank/DDBJ whole genome shotgun (WGS) entry which is preliminary data.</text>
</comment>
<dbReference type="GO" id="GO:0003677">
    <property type="term" value="F:DNA binding"/>
    <property type="evidence" value="ECO:0007669"/>
    <property type="project" value="UniProtKB-KW"/>
</dbReference>
<dbReference type="InterPro" id="IPR048576">
    <property type="entry name" value="Rv2175c_wHTH"/>
</dbReference>